<protein>
    <submittedName>
        <fullName evidence="2">Uncharacterized protein</fullName>
    </submittedName>
</protein>
<sequence length="291" mass="29670">YATGPRAGPARPTGYGGRYLAGVLAAGATFEVNYAAAVLDPRRRQGFVRTLGDFASALGRVQGRHALLNGGGRKRGRGGRSDGFPLLVSSGPRRNYTKGTDEGVEMSLRSHDDVRFMVRHLLGGAVGPTEGKGRTCAAGRVLARAGDRRAGLAGDGRGGVTARRLVRDGGGDGPEEGSDDEDDEDDDIPDGDIVAWLSRAPIKGRGAPTGDGSDGEDAAADHEELLAQLRSGRGEGGGGGSADGDDGPPGANDEDEGKSGVEGDRVERATAKDGGGSGDADEELGDGFIAF</sequence>
<dbReference type="eggNOG" id="ENOG502QYZD">
    <property type="taxonomic scope" value="Eukaryota"/>
</dbReference>
<feature type="non-terminal residue" evidence="2">
    <location>
        <position position="1"/>
    </location>
</feature>
<evidence type="ECO:0000256" key="1">
    <source>
        <dbReference type="SAM" id="MobiDB-lite"/>
    </source>
</evidence>
<proteinExistence type="predicted"/>
<accession>K0RIS3</accession>
<feature type="region of interest" description="Disordered" evidence="1">
    <location>
        <begin position="68"/>
        <end position="100"/>
    </location>
</feature>
<evidence type="ECO:0000313" key="2">
    <source>
        <dbReference type="EMBL" id="EJK48801.1"/>
    </source>
</evidence>
<organism evidence="2 3">
    <name type="scientific">Thalassiosira oceanica</name>
    <name type="common">Marine diatom</name>
    <dbReference type="NCBI Taxonomy" id="159749"/>
    <lineage>
        <taxon>Eukaryota</taxon>
        <taxon>Sar</taxon>
        <taxon>Stramenopiles</taxon>
        <taxon>Ochrophyta</taxon>
        <taxon>Bacillariophyta</taxon>
        <taxon>Coscinodiscophyceae</taxon>
        <taxon>Thalassiosirophycidae</taxon>
        <taxon>Thalassiosirales</taxon>
        <taxon>Thalassiosiraceae</taxon>
        <taxon>Thalassiosira</taxon>
    </lineage>
</organism>
<name>K0RIS3_THAOC</name>
<dbReference type="EMBL" id="AGNL01045398">
    <property type="protein sequence ID" value="EJK48801.1"/>
    <property type="molecule type" value="Genomic_DNA"/>
</dbReference>
<dbReference type="OrthoDB" id="17948at2759"/>
<dbReference type="Proteomes" id="UP000266841">
    <property type="component" value="Unassembled WGS sequence"/>
</dbReference>
<feature type="region of interest" description="Disordered" evidence="1">
    <location>
        <begin position="150"/>
        <end position="291"/>
    </location>
</feature>
<keyword evidence="3" id="KW-1185">Reference proteome</keyword>
<gene>
    <name evidence="2" type="ORF">THAOC_32370</name>
</gene>
<dbReference type="AlphaFoldDB" id="K0RIS3"/>
<feature type="compositionally biased region" description="Acidic residues" evidence="1">
    <location>
        <begin position="173"/>
        <end position="190"/>
    </location>
</feature>
<reference evidence="2 3" key="1">
    <citation type="journal article" date="2012" name="Genome Biol.">
        <title>Genome and low-iron response of an oceanic diatom adapted to chronic iron limitation.</title>
        <authorList>
            <person name="Lommer M."/>
            <person name="Specht M."/>
            <person name="Roy A.S."/>
            <person name="Kraemer L."/>
            <person name="Andreson R."/>
            <person name="Gutowska M.A."/>
            <person name="Wolf J."/>
            <person name="Bergner S.V."/>
            <person name="Schilhabel M.B."/>
            <person name="Klostermeier U.C."/>
            <person name="Beiko R.G."/>
            <person name="Rosenstiel P."/>
            <person name="Hippler M."/>
            <person name="Laroche J."/>
        </authorList>
    </citation>
    <scope>NUCLEOTIDE SEQUENCE [LARGE SCALE GENOMIC DNA]</scope>
    <source>
        <strain evidence="2 3">CCMP1005</strain>
    </source>
</reference>
<comment type="caution">
    <text evidence="2">The sequence shown here is derived from an EMBL/GenBank/DDBJ whole genome shotgun (WGS) entry which is preliminary data.</text>
</comment>
<feature type="compositionally biased region" description="Basic and acidic residues" evidence="1">
    <location>
        <begin position="257"/>
        <end position="271"/>
    </location>
</feature>
<evidence type="ECO:0000313" key="3">
    <source>
        <dbReference type="Proteomes" id="UP000266841"/>
    </source>
</evidence>